<organism evidence="1 2">
    <name type="scientific">Nodularia spumigena CENA596</name>
    <dbReference type="NCBI Taxonomy" id="1819295"/>
    <lineage>
        <taxon>Bacteria</taxon>
        <taxon>Bacillati</taxon>
        <taxon>Cyanobacteriota</taxon>
        <taxon>Cyanophyceae</taxon>
        <taxon>Nostocales</taxon>
        <taxon>Nodulariaceae</taxon>
        <taxon>Nodularia</taxon>
    </lineage>
</organism>
<dbReference type="EMBL" id="LWAJ01000276">
    <property type="protein sequence ID" value="KZL47865.1"/>
    <property type="molecule type" value="Genomic_DNA"/>
</dbReference>
<accession>A0A161VMB0</accession>
<dbReference type="RefSeq" id="WP_063874447.1">
    <property type="nucleotide sequence ID" value="NZ_CAWMRI010000276.1"/>
</dbReference>
<protein>
    <submittedName>
        <fullName evidence="1">Uncharacterized protein</fullName>
    </submittedName>
</protein>
<dbReference type="Proteomes" id="UP000076555">
    <property type="component" value="Unassembled WGS sequence"/>
</dbReference>
<dbReference type="AlphaFoldDB" id="A0A161VMB0"/>
<evidence type="ECO:0000313" key="2">
    <source>
        <dbReference type="Proteomes" id="UP000076555"/>
    </source>
</evidence>
<comment type="caution">
    <text evidence="1">The sequence shown here is derived from an EMBL/GenBank/DDBJ whole genome shotgun (WGS) entry which is preliminary data.</text>
</comment>
<proteinExistence type="predicted"/>
<evidence type="ECO:0000313" key="1">
    <source>
        <dbReference type="EMBL" id="KZL47865.1"/>
    </source>
</evidence>
<sequence>MRLGRKKEEGSEKGKSPEFYTMQEWVEKSDNNIKEFLANLEYWKYLPELNVIHHHKRRDYEVDFDTITNDAELCDWIMDINTKEKWMEDAAILEFIDFASIYREDDAKNYDPENINKYL</sequence>
<gene>
    <name evidence="1" type="ORF">A2T98_21065</name>
</gene>
<reference evidence="1 2" key="1">
    <citation type="submission" date="2016-04" db="EMBL/GenBank/DDBJ databases">
        <title>Draft Genome Assembly of the Bloom-forming Cyanobacterium Nodularia spumigena Strain CENA596 in Shrimp Production Ponds.</title>
        <authorList>
            <person name="Popin R.V."/>
            <person name="Rigonato J."/>
            <person name="Abreu V.A."/>
            <person name="Andreote A.P."/>
            <person name="Silveira S.B."/>
            <person name="Odebrecht C."/>
            <person name="Fiore M.F."/>
        </authorList>
    </citation>
    <scope>NUCLEOTIDE SEQUENCE [LARGE SCALE GENOMIC DNA]</scope>
    <source>
        <strain evidence="1 2">CENA596</strain>
    </source>
</reference>
<name>A0A161VMB0_NODSP</name>